<dbReference type="EMBL" id="CAAALY010022074">
    <property type="protein sequence ID" value="VEL14710.1"/>
    <property type="molecule type" value="Genomic_DNA"/>
</dbReference>
<reference evidence="2" key="1">
    <citation type="submission" date="2018-11" db="EMBL/GenBank/DDBJ databases">
        <authorList>
            <consortium name="Pathogen Informatics"/>
        </authorList>
    </citation>
    <scope>NUCLEOTIDE SEQUENCE</scope>
</reference>
<gene>
    <name evidence="2" type="ORF">PXEA_LOCUS8150</name>
</gene>
<dbReference type="Proteomes" id="UP000784294">
    <property type="component" value="Unassembled WGS sequence"/>
</dbReference>
<organism evidence="2 3">
    <name type="scientific">Protopolystoma xenopodis</name>
    <dbReference type="NCBI Taxonomy" id="117903"/>
    <lineage>
        <taxon>Eukaryota</taxon>
        <taxon>Metazoa</taxon>
        <taxon>Spiralia</taxon>
        <taxon>Lophotrochozoa</taxon>
        <taxon>Platyhelminthes</taxon>
        <taxon>Monogenea</taxon>
        <taxon>Polyopisthocotylea</taxon>
        <taxon>Polystomatidea</taxon>
        <taxon>Polystomatidae</taxon>
        <taxon>Protopolystoma</taxon>
    </lineage>
</organism>
<comment type="caution">
    <text evidence="2">The sequence shown here is derived from an EMBL/GenBank/DDBJ whole genome shotgun (WGS) entry which is preliminary data.</text>
</comment>
<sequence length="123" mass="14741">MIPCSDDVRHMKHENLAPFHRNRKRLPRKQRQHECSSKSRGIRRRLLVEPTFESLHQTLSLEMEIGPRMEGNFLQEAMLTPKLWARYMNDYIVIWPNGKDGLDSFLLSLKQRERSIEFTMEME</sequence>
<evidence type="ECO:0000313" key="2">
    <source>
        <dbReference type="EMBL" id="VEL14710.1"/>
    </source>
</evidence>
<accession>A0A3S5CEH8</accession>
<keyword evidence="3" id="KW-1185">Reference proteome</keyword>
<protein>
    <submittedName>
        <fullName evidence="2">Uncharacterized protein</fullName>
    </submittedName>
</protein>
<proteinExistence type="predicted"/>
<evidence type="ECO:0000256" key="1">
    <source>
        <dbReference type="SAM" id="MobiDB-lite"/>
    </source>
</evidence>
<evidence type="ECO:0000313" key="3">
    <source>
        <dbReference type="Proteomes" id="UP000784294"/>
    </source>
</evidence>
<feature type="region of interest" description="Disordered" evidence="1">
    <location>
        <begin position="13"/>
        <end position="40"/>
    </location>
</feature>
<dbReference type="AlphaFoldDB" id="A0A3S5CEH8"/>
<name>A0A3S5CEH8_9PLAT</name>
<feature type="compositionally biased region" description="Basic residues" evidence="1">
    <location>
        <begin position="20"/>
        <end position="31"/>
    </location>
</feature>